<dbReference type="SUPFAM" id="SSF69572">
    <property type="entry name" value="Activating enzymes of the ubiquitin-like proteins"/>
    <property type="match status" value="1"/>
</dbReference>
<evidence type="ECO:0000313" key="2">
    <source>
        <dbReference type="Proteomes" id="UP000053240"/>
    </source>
</evidence>
<dbReference type="EMBL" id="KQ460971">
    <property type="protein sequence ID" value="KPJ10119.1"/>
    <property type="molecule type" value="Genomic_DNA"/>
</dbReference>
<dbReference type="InterPro" id="IPR035985">
    <property type="entry name" value="Ubiquitin-activating_enz"/>
</dbReference>
<accession>A0A0N1PG88</accession>
<keyword evidence="1" id="KW-0808">Transferase</keyword>
<sequence>MASCVAVFFTRALQALEAIKLLVGHTHDKLLVERFLIFDGDEVTFRTVKLRSRDLNCPVCSENPTMTKLIDYEVFCKAQAKEKVQTLSTNDVLGRSQVVGFPCIAGCRFEVASKVAQTELTRSPPCGYLYRPSRVRDHYRKFLSGTFPKGANVIDRFGRFRKDDSVLTLARRAKNPSFLPFS</sequence>
<dbReference type="InParanoid" id="A0A0N1PG88"/>
<protein>
    <submittedName>
        <fullName evidence="1">Adenylyltransferase and sulfurtransferase MOCS3</fullName>
    </submittedName>
</protein>
<evidence type="ECO:0000313" key="1">
    <source>
        <dbReference type="EMBL" id="KPJ10119.1"/>
    </source>
</evidence>
<reference evidence="1 2" key="1">
    <citation type="journal article" date="2015" name="Nat. Commun.">
        <title>Outbred genome sequencing and CRISPR/Cas9 gene editing in butterflies.</title>
        <authorList>
            <person name="Li X."/>
            <person name="Fan D."/>
            <person name="Zhang W."/>
            <person name="Liu G."/>
            <person name="Zhang L."/>
            <person name="Zhao L."/>
            <person name="Fang X."/>
            <person name="Chen L."/>
            <person name="Dong Y."/>
            <person name="Chen Y."/>
            <person name="Ding Y."/>
            <person name="Zhao R."/>
            <person name="Feng M."/>
            <person name="Zhu Y."/>
            <person name="Feng Y."/>
            <person name="Jiang X."/>
            <person name="Zhu D."/>
            <person name="Xiang H."/>
            <person name="Feng X."/>
            <person name="Li S."/>
            <person name="Wang J."/>
            <person name="Zhang G."/>
            <person name="Kronforst M.R."/>
            <person name="Wang W."/>
        </authorList>
    </citation>
    <scope>NUCLEOTIDE SEQUENCE [LARGE SCALE GENOMIC DNA]</scope>
    <source>
        <strain evidence="1">Ya'a_city_454_Pm</strain>
        <tissue evidence="1">Whole body</tissue>
    </source>
</reference>
<dbReference type="Gene3D" id="3.40.50.720">
    <property type="entry name" value="NAD(P)-binding Rossmann-like Domain"/>
    <property type="match status" value="1"/>
</dbReference>
<name>A0A0N1PG88_PAPMA</name>
<organism evidence="1 2">
    <name type="scientific">Papilio machaon</name>
    <name type="common">Old World swallowtail butterfly</name>
    <dbReference type="NCBI Taxonomy" id="76193"/>
    <lineage>
        <taxon>Eukaryota</taxon>
        <taxon>Metazoa</taxon>
        <taxon>Ecdysozoa</taxon>
        <taxon>Arthropoda</taxon>
        <taxon>Hexapoda</taxon>
        <taxon>Insecta</taxon>
        <taxon>Pterygota</taxon>
        <taxon>Neoptera</taxon>
        <taxon>Endopterygota</taxon>
        <taxon>Lepidoptera</taxon>
        <taxon>Glossata</taxon>
        <taxon>Ditrysia</taxon>
        <taxon>Papilionoidea</taxon>
        <taxon>Papilionidae</taxon>
        <taxon>Papilioninae</taxon>
        <taxon>Papilio</taxon>
    </lineage>
</organism>
<proteinExistence type="predicted"/>
<dbReference type="GO" id="GO:0016779">
    <property type="term" value="F:nucleotidyltransferase activity"/>
    <property type="evidence" value="ECO:0007669"/>
    <property type="project" value="UniProtKB-KW"/>
</dbReference>
<dbReference type="AlphaFoldDB" id="A0A0N1PG88"/>
<dbReference type="Proteomes" id="UP000053240">
    <property type="component" value="Unassembled WGS sequence"/>
</dbReference>
<keyword evidence="2" id="KW-1185">Reference proteome</keyword>
<gene>
    <name evidence="1" type="ORF">RR48_02081</name>
</gene>
<dbReference type="GO" id="GO:0008641">
    <property type="term" value="F:ubiquitin-like modifier activating enzyme activity"/>
    <property type="evidence" value="ECO:0007669"/>
    <property type="project" value="InterPro"/>
</dbReference>
<keyword evidence="1" id="KW-0548">Nucleotidyltransferase</keyword>
<dbReference type="STRING" id="76193.A0A0N1PG88"/>